<evidence type="ECO:0000256" key="9">
    <source>
        <dbReference type="SAM" id="Phobius"/>
    </source>
</evidence>
<dbReference type="NCBIfam" id="TIGR00918">
    <property type="entry name" value="2A060602"/>
    <property type="match status" value="1"/>
</dbReference>
<evidence type="ECO:0000313" key="12">
    <source>
        <dbReference type="RefSeq" id="XP_019499432.1"/>
    </source>
</evidence>
<evidence type="ECO:0000256" key="2">
    <source>
        <dbReference type="ARBA" id="ARBA00005585"/>
    </source>
</evidence>
<feature type="transmembrane region" description="Helical" evidence="9">
    <location>
        <begin position="1043"/>
        <end position="1070"/>
    </location>
</feature>
<proteinExistence type="inferred from homology"/>
<keyword evidence="5 9" id="KW-0472">Membrane</keyword>
<dbReference type="InterPro" id="IPR004766">
    <property type="entry name" value="TM_rcpt_patched"/>
</dbReference>
<keyword evidence="6" id="KW-0675">Receptor</keyword>
<protein>
    <submittedName>
        <fullName evidence="12">Protein patched homolog 2 isoform X3</fullName>
    </submittedName>
</protein>
<dbReference type="GO" id="GO:0005119">
    <property type="term" value="F:smoothened binding"/>
    <property type="evidence" value="ECO:0007669"/>
    <property type="project" value="TreeGrafter"/>
</dbReference>
<dbReference type="GO" id="GO:0008158">
    <property type="term" value="F:hedgehog receptor activity"/>
    <property type="evidence" value="ECO:0007669"/>
    <property type="project" value="InterPro"/>
</dbReference>
<evidence type="ECO:0000256" key="6">
    <source>
        <dbReference type="ARBA" id="ARBA00023170"/>
    </source>
</evidence>
<dbReference type="GO" id="GO:0045879">
    <property type="term" value="P:negative regulation of smoothened signaling pathway"/>
    <property type="evidence" value="ECO:0007669"/>
    <property type="project" value="TreeGrafter"/>
</dbReference>
<dbReference type="AlphaFoldDB" id="A0A8B7RF62"/>
<organism evidence="11 12">
    <name type="scientific">Hipposideros armiger</name>
    <name type="common">Great Himalayan leaf-nosed bat</name>
    <dbReference type="NCBI Taxonomy" id="186990"/>
    <lineage>
        <taxon>Eukaryota</taxon>
        <taxon>Metazoa</taxon>
        <taxon>Chordata</taxon>
        <taxon>Craniata</taxon>
        <taxon>Vertebrata</taxon>
        <taxon>Euteleostomi</taxon>
        <taxon>Mammalia</taxon>
        <taxon>Eutheria</taxon>
        <taxon>Laurasiatheria</taxon>
        <taxon>Chiroptera</taxon>
        <taxon>Yinpterochiroptera</taxon>
        <taxon>Rhinolophoidea</taxon>
        <taxon>Hipposideridae</taxon>
        <taxon>Hipposideros</taxon>
    </lineage>
</organism>
<dbReference type="Proteomes" id="UP000694851">
    <property type="component" value="Unplaced"/>
</dbReference>
<evidence type="ECO:0000256" key="8">
    <source>
        <dbReference type="SAM" id="MobiDB-lite"/>
    </source>
</evidence>
<evidence type="ECO:0000256" key="1">
    <source>
        <dbReference type="ARBA" id="ARBA00004141"/>
    </source>
</evidence>
<evidence type="ECO:0000256" key="4">
    <source>
        <dbReference type="ARBA" id="ARBA00022989"/>
    </source>
</evidence>
<feature type="transmembrane region" description="Helical" evidence="9">
    <location>
        <begin position="920"/>
        <end position="940"/>
    </location>
</feature>
<comment type="similarity">
    <text evidence="2">Belongs to the patched family.</text>
</comment>
<keyword evidence="11" id="KW-1185">Reference proteome</keyword>
<dbReference type="PROSITE" id="PS50156">
    <property type="entry name" value="SSD"/>
    <property type="match status" value="1"/>
</dbReference>
<feature type="transmembrane region" description="Helical" evidence="9">
    <location>
        <begin position="454"/>
        <end position="475"/>
    </location>
</feature>
<dbReference type="FunFam" id="1.20.1640.10:FF:000007">
    <property type="entry name" value="Protein patched homolog 1"/>
    <property type="match status" value="1"/>
</dbReference>
<feature type="compositionally biased region" description="Polar residues" evidence="8">
    <location>
        <begin position="1147"/>
        <end position="1163"/>
    </location>
</feature>
<feature type="transmembrane region" description="Helical" evidence="9">
    <location>
        <begin position="414"/>
        <end position="434"/>
    </location>
</feature>
<keyword evidence="7" id="KW-0325">Glycoprotein</keyword>
<keyword evidence="3 9" id="KW-0812">Transmembrane</keyword>
<comment type="subcellular location">
    <subcellularLocation>
        <location evidence="1">Membrane</location>
        <topology evidence="1">Multi-pass membrane protein</topology>
    </subcellularLocation>
</comment>
<evidence type="ECO:0000256" key="3">
    <source>
        <dbReference type="ARBA" id="ARBA00022692"/>
    </source>
</evidence>
<dbReference type="PANTHER" id="PTHR46022:SF3">
    <property type="entry name" value="PROTEIN PATCHED HOMOLOG 2"/>
    <property type="match status" value="1"/>
</dbReference>
<feature type="transmembrane region" description="Helical" evidence="9">
    <location>
        <begin position="972"/>
        <end position="997"/>
    </location>
</feature>
<keyword evidence="4 9" id="KW-1133">Transmembrane helix</keyword>
<dbReference type="Gene3D" id="1.20.1640.10">
    <property type="entry name" value="Multidrug efflux transporter AcrB transmembrane domain"/>
    <property type="match status" value="2"/>
</dbReference>
<gene>
    <name evidence="12" type="primary">PTCH2</name>
</gene>
<dbReference type="Pfam" id="PF12349">
    <property type="entry name" value="Sterol-sensing"/>
    <property type="match status" value="1"/>
</dbReference>
<name>A0A8B7RF62_HIPAR</name>
<feature type="transmembrane region" description="Helical" evidence="9">
    <location>
        <begin position="1018"/>
        <end position="1037"/>
    </location>
</feature>
<feature type="region of interest" description="Disordered" evidence="8">
    <location>
        <begin position="1123"/>
        <end position="1163"/>
    </location>
</feature>
<accession>A0A8B7RF62</accession>
<dbReference type="RefSeq" id="XP_019499432.1">
    <property type="nucleotide sequence ID" value="XM_019643887.1"/>
</dbReference>
<dbReference type="PANTHER" id="PTHR46022">
    <property type="entry name" value="PROTEIN PATCHED"/>
    <property type="match status" value="1"/>
</dbReference>
<feature type="transmembrane region" description="Helical" evidence="9">
    <location>
        <begin position="947"/>
        <end position="966"/>
    </location>
</feature>
<feature type="domain" description="SSD" evidence="10">
    <location>
        <begin position="350"/>
        <end position="508"/>
    </location>
</feature>
<reference evidence="12" key="1">
    <citation type="submission" date="2025-08" db="UniProtKB">
        <authorList>
            <consortium name="RefSeq"/>
        </authorList>
    </citation>
    <scope>IDENTIFICATION</scope>
    <source>
        <tissue evidence="12">Muscle</tissue>
    </source>
</reference>
<dbReference type="CTD" id="8643"/>
<feature type="transmembrane region" description="Helical" evidence="9">
    <location>
        <begin position="380"/>
        <end position="407"/>
    </location>
</feature>
<dbReference type="InterPro" id="IPR000731">
    <property type="entry name" value="SSD"/>
</dbReference>
<evidence type="ECO:0000313" key="11">
    <source>
        <dbReference type="Proteomes" id="UP000694851"/>
    </source>
</evidence>
<evidence type="ECO:0000259" key="10">
    <source>
        <dbReference type="PROSITE" id="PS50156"/>
    </source>
</evidence>
<dbReference type="GO" id="GO:0005886">
    <property type="term" value="C:plasma membrane"/>
    <property type="evidence" value="ECO:0007669"/>
    <property type="project" value="TreeGrafter"/>
</dbReference>
<evidence type="ECO:0000256" key="5">
    <source>
        <dbReference type="ARBA" id="ARBA00023136"/>
    </source>
</evidence>
<sequence>MARPPPLGELPPDYTLPARCAAPQILTGSLKAPLWLRAYFQGLLFSLGCGIQRHCGKVLFLGLLALGALALGLRVAIIETDLEQLWVEVGSRVSQELRYTKEKLGEEAAYTSQMLIQTPRQEGENVLTPEALGLHLQAALAASKVQVSLYGKSWDLNKICYKSGVPLIENGMIERMIEKLFPCVILTPLDCFWEGAKLQGGSAYLPGRPDIQWTNLDPKQLLEELGPFASLEGFRELLDKAQVGQAYVGRPCLNPDDLHCPPSAPNHHSRQAPNVTQELSGGCHGFSHKFMHWQEELLLGGVARDPQGQLLRAEALQSTFLLMSPRQLYEHFRGDYQTHDISWSEEQAGTVLQAWQRRFVQLAYACVTMLRWDCAQSQGAVGLAGVLLVALAVASGLGLCALLGIAFNAATTQVLPFLALGIGVDDIFLLAHAFTEAPPGTPLQERMGECLQRTGTSVTLTSINNMVAFFMAALVPIPALRAFSLQAAIVVGCNFAAVMLVFPAILSLDLHRRHCQRLDVLCCFSSPCSARVIQILPQELADRTVPVGIAHLTATVQAFAHCEASSQHVVTILPPQAHLVPPPSDPLGSELFSPGGSTRDLLGQEEVTRQKAACKSLSCARWNLAHFARHQFAPLLLQSHAKAVVLVLFGSLLGLSLYGATLVQDGLVLTDVVPQGTKEHAFLSAQLRYFSLYEVALVTQGGFDYAHSQRALFDLHQRFSSLKAVLPPPATQAPRTWLHYYRNWLQGIQAAFDQDWASGRITRHSYRNGSEDGALAYKLLIQTGDAQEPLDFSQLTTRKLVDKEGLIPPELFYVGLTVWVSSDPLGLAASQANFYPPPPEWLHDKYDTTGENLRIPAAQPLEFAQFPFLLRGLQKTADFVEAIEGAREACAEAGRAGVRAYPSGSPFLFWEQYLGLRRCFLLAVGILLVCTFLVCALLLLNPWTAGLIVLVLAMMTVELFGIMGFLGIKLSAIPVVILVASVGIGVEFTVHVALGFLTTQGSRNLRAARALEHTFAPVTDGAVSTLLGLLMLAGSNFDFIVRYFFMVLTVLTLLGLLHGLALLPVLLSILGPPPEVIQMYKESPEVLSPPASRAGELRWGMSPTLPQSFARVTTSMTVALHPPPLPGAYTHPASDEPTRSPVGTPAANGSSNLTSRAPCPTTE</sequence>
<dbReference type="OrthoDB" id="5873834at2759"/>
<evidence type="ECO:0000256" key="7">
    <source>
        <dbReference type="ARBA" id="ARBA00023180"/>
    </source>
</evidence>
<dbReference type="GeneID" id="109383434"/>
<dbReference type="SUPFAM" id="SSF82866">
    <property type="entry name" value="Multidrug efflux transporter AcrB transmembrane domain"/>
    <property type="match status" value="2"/>
</dbReference>
<feature type="transmembrane region" description="Helical" evidence="9">
    <location>
        <begin position="487"/>
        <end position="508"/>
    </location>
</feature>
<dbReference type="GO" id="GO:0097108">
    <property type="term" value="F:hedgehog family protein binding"/>
    <property type="evidence" value="ECO:0007669"/>
    <property type="project" value="TreeGrafter"/>
</dbReference>
<dbReference type="InterPro" id="IPR053958">
    <property type="entry name" value="HMGCR/SNAP/NPC1-like_SSD"/>
</dbReference>